<dbReference type="AlphaFoldDB" id="A0A1D1VKH5"/>
<accession>A0A1D1VKH5</accession>
<comment type="caution">
    <text evidence="1">The sequence shown here is derived from an EMBL/GenBank/DDBJ whole genome shotgun (WGS) entry which is preliminary data.</text>
</comment>
<dbReference type="EMBL" id="BDGG01000005">
    <property type="protein sequence ID" value="GAU99413.1"/>
    <property type="molecule type" value="Genomic_DNA"/>
</dbReference>
<organism evidence="1 2">
    <name type="scientific">Ramazzottius varieornatus</name>
    <name type="common">Water bear</name>
    <name type="synonym">Tardigrade</name>
    <dbReference type="NCBI Taxonomy" id="947166"/>
    <lineage>
        <taxon>Eukaryota</taxon>
        <taxon>Metazoa</taxon>
        <taxon>Ecdysozoa</taxon>
        <taxon>Tardigrada</taxon>
        <taxon>Eutardigrada</taxon>
        <taxon>Parachela</taxon>
        <taxon>Hypsibioidea</taxon>
        <taxon>Ramazzottiidae</taxon>
        <taxon>Ramazzottius</taxon>
    </lineage>
</organism>
<protein>
    <submittedName>
        <fullName evidence="1">Uncharacterized protein</fullName>
    </submittedName>
</protein>
<keyword evidence="2" id="KW-1185">Reference proteome</keyword>
<reference evidence="1 2" key="1">
    <citation type="journal article" date="2016" name="Nat. Commun.">
        <title>Extremotolerant tardigrade genome and improved radiotolerance of human cultured cells by tardigrade-unique protein.</title>
        <authorList>
            <person name="Hashimoto T."/>
            <person name="Horikawa D.D."/>
            <person name="Saito Y."/>
            <person name="Kuwahara H."/>
            <person name="Kozuka-Hata H."/>
            <person name="Shin-I T."/>
            <person name="Minakuchi Y."/>
            <person name="Ohishi K."/>
            <person name="Motoyama A."/>
            <person name="Aizu T."/>
            <person name="Enomoto A."/>
            <person name="Kondo K."/>
            <person name="Tanaka S."/>
            <person name="Hara Y."/>
            <person name="Koshikawa S."/>
            <person name="Sagara H."/>
            <person name="Miura T."/>
            <person name="Yokobori S."/>
            <person name="Miyagawa K."/>
            <person name="Suzuki Y."/>
            <person name="Kubo T."/>
            <person name="Oyama M."/>
            <person name="Kohara Y."/>
            <person name="Fujiyama A."/>
            <person name="Arakawa K."/>
            <person name="Katayama T."/>
            <person name="Toyoda A."/>
            <person name="Kunieda T."/>
        </authorList>
    </citation>
    <scope>NUCLEOTIDE SEQUENCE [LARGE SCALE GENOMIC DNA]</scope>
    <source>
        <strain evidence="1 2">YOKOZUNA-1</strain>
    </source>
</reference>
<gene>
    <name evidence="1" type="primary">RvY_10422</name>
    <name evidence="1" type="synonym">RvY_10422.1</name>
    <name evidence="1" type="ORF">RvY_10422-1</name>
</gene>
<sequence length="248" mass="29038">MLTGLLFLNSDIQRSILLFNGHTRWPRNLRVVLHDCSIHHFHIFPSIKNIIPPYVFKSEGNDAYFYTLQIPHLSFEIRPDSAEVERHIRLLREMDKRKLFWPYPLQQLQWLKGLLDRYPLDNDGDPGRITRMNAKGEQSLRQAIRRYFHDDLVRKLIPQWEPTGVFFERVELNWRDCFFLALATAKWQLLGKPPPPIGMNKLVLDCVANKEESQFAGESVLEKKGFEHGLARLQPDGASHYKLVHDSA</sequence>
<dbReference type="Proteomes" id="UP000186922">
    <property type="component" value="Unassembled WGS sequence"/>
</dbReference>
<name>A0A1D1VKH5_RAMVA</name>
<evidence type="ECO:0000313" key="1">
    <source>
        <dbReference type="EMBL" id="GAU99413.1"/>
    </source>
</evidence>
<proteinExistence type="predicted"/>
<evidence type="ECO:0000313" key="2">
    <source>
        <dbReference type="Proteomes" id="UP000186922"/>
    </source>
</evidence>